<dbReference type="PATRIC" id="fig|1346791.3.peg.515"/>
<evidence type="ECO:0000313" key="2">
    <source>
        <dbReference type="Proteomes" id="UP000015523"/>
    </source>
</evidence>
<dbReference type="EMBL" id="AUWY01000023">
    <property type="protein sequence ID" value="EQB33928.1"/>
    <property type="molecule type" value="Genomic_DNA"/>
</dbReference>
<sequence length="50" mass="5436">MAVQPGFFDLSDRYEALSAAGDPLERLSAVVDFELFRGLNRPGFAGGYLV</sequence>
<comment type="caution">
    <text evidence="1">The sequence shown here is derived from an EMBL/GenBank/DDBJ whole genome shotgun (WGS) entry which is preliminary data.</text>
</comment>
<accession>T0KKS2</accession>
<dbReference type="STRING" id="1346791.M529_02640"/>
<organism evidence="1 2">
    <name type="scientific">Sphingobium ummariense RL-3</name>
    <dbReference type="NCBI Taxonomy" id="1346791"/>
    <lineage>
        <taxon>Bacteria</taxon>
        <taxon>Pseudomonadati</taxon>
        <taxon>Pseudomonadota</taxon>
        <taxon>Alphaproteobacteria</taxon>
        <taxon>Sphingomonadales</taxon>
        <taxon>Sphingomonadaceae</taxon>
        <taxon>Sphingobium</taxon>
    </lineage>
</organism>
<reference evidence="1 2" key="1">
    <citation type="journal article" date="2013" name="Genome Announc.">
        <title>Draft Genome Sequence of Sphingobium ummariense Strain RL-3, a Hexachlorocyclohexane-Degrading Bacterium.</title>
        <authorList>
            <person name="Kohli P."/>
            <person name="Dua A."/>
            <person name="Sangwan N."/>
            <person name="Oldach P."/>
            <person name="Khurana J.P."/>
            <person name="Lal R."/>
        </authorList>
    </citation>
    <scope>NUCLEOTIDE SEQUENCE [LARGE SCALE GENOMIC DNA]</scope>
    <source>
        <strain evidence="1 2">RL-3</strain>
    </source>
</reference>
<evidence type="ECO:0008006" key="3">
    <source>
        <dbReference type="Google" id="ProtNLM"/>
    </source>
</evidence>
<protein>
    <recommendedName>
        <fullName evidence="3">Transposase</fullName>
    </recommendedName>
</protein>
<proteinExistence type="predicted"/>
<keyword evidence="2" id="KW-1185">Reference proteome</keyword>
<gene>
    <name evidence="1" type="ORF">M529_02640</name>
</gene>
<name>T0KKS2_9SPHN</name>
<evidence type="ECO:0000313" key="1">
    <source>
        <dbReference type="EMBL" id="EQB33928.1"/>
    </source>
</evidence>
<dbReference type="AlphaFoldDB" id="T0KKS2"/>
<dbReference type="Proteomes" id="UP000015523">
    <property type="component" value="Unassembled WGS sequence"/>
</dbReference>